<dbReference type="PANTHER" id="PTHR46119:SF12">
    <property type="entry name" value="PROTEIN SODIUM POTASSIUM ROOT DEFECTIVE 3"/>
    <property type="match status" value="1"/>
</dbReference>
<reference evidence="4" key="1">
    <citation type="submission" date="2025-08" db="UniProtKB">
        <authorList>
            <consortium name="RefSeq"/>
        </authorList>
    </citation>
    <scope>IDENTIFICATION</scope>
    <source>
        <tissue evidence="4">Seedling</tissue>
    </source>
</reference>
<dbReference type="FunCoup" id="A0A6P3ZL44">
    <property type="interactions" value="2330"/>
</dbReference>
<dbReference type="KEGG" id="zju:107411249"/>
<evidence type="ECO:0000313" key="4">
    <source>
        <dbReference type="RefSeq" id="XP_015874278.3"/>
    </source>
</evidence>
<dbReference type="Pfam" id="PF00403">
    <property type="entry name" value="HMA"/>
    <property type="match status" value="1"/>
</dbReference>
<dbReference type="PROSITE" id="PS50846">
    <property type="entry name" value="HMA_2"/>
    <property type="match status" value="1"/>
</dbReference>
<accession>A0A6P3ZL44</accession>
<keyword evidence="3" id="KW-1185">Reference proteome</keyword>
<sequence>MKRMDLFCASPASTAICSSMVDHSMVRRSHHVRDRRKIPLPHVPCSSHLPINPRPYNYEKSSRGTYSKQGYELHRKSSADIHDLNTTATPDHDSSRYLLSDSPFVDWFSKSDDNQHHHHHGSALVPADQPAMKYRSLSAKNSLALKSSASTRSRHQVVVLRVSLHCKGCEGKLRKHLSKMEGVTSFSIDLPTKKVTVIGDVTPLGVLSSVSKVKNAQLWPSPTASSSSSSTSLPWSA</sequence>
<dbReference type="InParanoid" id="A0A6P3ZL44"/>
<organism evidence="3 4">
    <name type="scientific">Ziziphus jujuba</name>
    <name type="common">Chinese jujube</name>
    <name type="synonym">Ziziphus sativa</name>
    <dbReference type="NCBI Taxonomy" id="326968"/>
    <lineage>
        <taxon>Eukaryota</taxon>
        <taxon>Viridiplantae</taxon>
        <taxon>Streptophyta</taxon>
        <taxon>Embryophyta</taxon>
        <taxon>Tracheophyta</taxon>
        <taxon>Spermatophyta</taxon>
        <taxon>Magnoliopsida</taxon>
        <taxon>eudicotyledons</taxon>
        <taxon>Gunneridae</taxon>
        <taxon>Pentapetalae</taxon>
        <taxon>rosids</taxon>
        <taxon>fabids</taxon>
        <taxon>Rosales</taxon>
        <taxon>Rhamnaceae</taxon>
        <taxon>Paliureae</taxon>
        <taxon>Ziziphus</taxon>
    </lineage>
</organism>
<proteinExistence type="predicted"/>
<dbReference type="GeneID" id="107411249"/>
<name>A0A6P3ZL44_ZIZJJ</name>
<dbReference type="Proteomes" id="UP001652623">
    <property type="component" value="Chromosome 10"/>
</dbReference>
<dbReference type="PANTHER" id="PTHR46119">
    <property type="entry name" value="OS08G0405700 PROTEIN"/>
    <property type="match status" value="1"/>
</dbReference>
<gene>
    <name evidence="4" type="primary">LOC107411249</name>
</gene>
<dbReference type="InterPro" id="IPR036163">
    <property type="entry name" value="HMA_dom_sf"/>
</dbReference>
<evidence type="ECO:0000313" key="3">
    <source>
        <dbReference type="Proteomes" id="UP001652623"/>
    </source>
</evidence>
<dbReference type="SUPFAM" id="SSF55008">
    <property type="entry name" value="HMA, heavy metal-associated domain"/>
    <property type="match status" value="1"/>
</dbReference>
<dbReference type="GO" id="GO:0046872">
    <property type="term" value="F:metal ion binding"/>
    <property type="evidence" value="ECO:0007669"/>
    <property type="project" value="InterPro"/>
</dbReference>
<protein>
    <submittedName>
        <fullName evidence="4">Protein SODIUM POTASSIUM ROOT DEFECTIVE 2</fullName>
    </submittedName>
</protein>
<feature type="region of interest" description="Disordered" evidence="1">
    <location>
        <begin position="218"/>
        <end position="237"/>
    </location>
</feature>
<dbReference type="AlphaFoldDB" id="A0A6P3ZL44"/>
<feature type="region of interest" description="Disordered" evidence="1">
    <location>
        <begin position="32"/>
        <end position="67"/>
    </location>
</feature>
<feature type="domain" description="HMA" evidence="2">
    <location>
        <begin position="155"/>
        <end position="221"/>
    </location>
</feature>
<dbReference type="InterPro" id="IPR006121">
    <property type="entry name" value="HMA_dom"/>
</dbReference>
<dbReference type="CDD" id="cd00371">
    <property type="entry name" value="HMA"/>
    <property type="match status" value="1"/>
</dbReference>
<dbReference type="InterPro" id="IPR044526">
    <property type="entry name" value="NAKR1-3"/>
</dbReference>
<evidence type="ECO:0000256" key="1">
    <source>
        <dbReference type="SAM" id="MobiDB-lite"/>
    </source>
</evidence>
<dbReference type="RefSeq" id="XP_015874278.3">
    <property type="nucleotide sequence ID" value="XM_016018792.4"/>
</dbReference>
<evidence type="ECO:0000259" key="2">
    <source>
        <dbReference type="PROSITE" id="PS50846"/>
    </source>
</evidence>
<dbReference type="Gene3D" id="3.30.70.100">
    <property type="match status" value="1"/>
</dbReference>